<gene>
    <name evidence="3" type="ORF">CTAYLR_000876</name>
</gene>
<evidence type="ECO:0000259" key="2">
    <source>
        <dbReference type="Pfam" id="PF03435"/>
    </source>
</evidence>
<keyword evidence="1" id="KW-0732">Signal</keyword>
<dbReference type="InterPro" id="IPR036291">
    <property type="entry name" value="NAD(P)-bd_dom_sf"/>
</dbReference>
<evidence type="ECO:0000256" key="1">
    <source>
        <dbReference type="SAM" id="SignalP"/>
    </source>
</evidence>
<feature type="signal peptide" evidence="1">
    <location>
        <begin position="1"/>
        <end position="23"/>
    </location>
</feature>
<dbReference type="PANTHER" id="PTHR43796">
    <property type="entry name" value="CARBOXYNORSPERMIDINE SYNTHASE"/>
    <property type="match status" value="1"/>
</dbReference>
<evidence type="ECO:0000313" key="4">
    <source>
        <dbReference type="Proteomes" id="UP001230188"/>
    </source>
</evidence>
<organism evidence="3 4">
    <name type="scientific">Chrysophaeum taylorii</name>
    <dbReference type="NCBI Taxonomy" id="2483200"/>
    <lineage>
        <taxon>Eukaryota</taxon>
        <taxon>Sar</taxon>
        <taxon>Stramenopiles</taxon>
        <taxon>Ochrophyta</taxon>
        <taxon>Pelagophyceae</taxon>
        <taxon>Pelagomonadales</taxon>
        <taxon>Pelagomonadaceae</taxon>
        <taxon>Chrysophaeum</taxon>
    </lineage>
</organism>
<accession>A0AAD7UPJ8</accession>
<dbReference type="Gene3D" id="3.40.50.720">
    <property type="entry name" value="NAD(P)-binding Rossmann-like Domain"/>
    <property type="match status" value="1"/>
</dbReference>
<dbReference type="PANTHER" id="PTHR43796:SF2">
    <property type="entry name" value="CARBOXYNORSPERMIDINE SYNTHASE"/>
    <property type="match status" value="1"/>
</dbReference>
<dbReference type="InterPro" id="IPR005097">
    <property type="entry name" value="Sacchrp_dh_NADP-bd"/>
</dbReference>
<dbReference type="Pfam" id="PF03435">
    <property type="entry name" value="Sacchrp_dh_NADP"/>
    <property type="match status" value="1"/>
</dbReference>
<reference evidence="3" key="1">
    <citation type="submission" date="2023-01" db="EMBL/GenBank/DDBJ databases">
        <title>Metagenome sequencing of chrysophaentin producing Chrysophaeum taylorii.</title>
        <authorList>
            <person name="Davison J."/>
            <person name="Bewley C."/>
        </authorList>
    </citation>
    <scope>NUCLEOTIDE SEQUENCE</scope>
    <source>
        <strain evidence="3">NIES-1699</strain>
    </source>
</reference>
<comment type="caution">
    <text evidence="3">The sequence shown here is derived from an EMBL/GenBank/DDBJ whole genome shotgun (WGS) entry which is preliminary data.</text>
</comment>
<feature type="chain" id="PRO_5041999446" description="Saccharopine dehydrogenase NADP binding domain-containing protein" evidence="1">
    <location>
        <begin position="24"/>
        <end position="421"/>
    </location>
</feature>
<dbReference type="AlphaFoldDB" id="A0AAD7UPJ8"/>
<dbReference type="EMBL" id="JAQMWT010000005">
    <property type="protein sequence ID" value="KAJ8614484.1"/>
    <property type="molecule type" value="Genomic_DNA"/>
</dbReference>
<sequence length="421" mass="44775">VTIVTHDTVVMLCLLAFVVGALALEASVLVLGGSGRVGGSTVRWLDEFAKAEGAALKLRVGGRSVSNFERMRSRWPSLAQVEFVEVDINDEASLDCAMRECDLVVHTAGPFQGLRRATVLEAAVRRGNLGYVDVCDETELCRGVKELSGEASARNVSALVSCGIWPGASALMAVDAVESLPDDQDVSLDFSFFTAGTGGAGPTIVSATFLLLVTPVLVYAAGRLVEKDAWTEPRVVDFGGDAKRRTVRLLDCPDVLTVGETLIAQRKRLVACESRFATAPEIWNLGFGAAKASLPKTLLADRRAMQGLAVFSEPVVRLVDLLVGSANVMRVDAKTPTTMVTAVHYHEDLEAAVGIATAAFSIELLKHLPSTRLAGVSWPAELQVDVRTAVLRRVLDAPGTLAYDVRRQTTSSSSSSSSSSS</sequence>
<name>A0AAD7UPJ8_9STRA</name>
<keyword evidence="4" id="KW-1185">Reference proteome</keyword>
<dbReference type="Proteomes" id="UP001230188">
    <property type="component" value="Unassembled WGS sequence"/>
</dbReference>
<feature type="domain" description="Saccharopine dehydrogenase NADP binding" evidence="2">
    <location>
        <begin position="28"/>
        <end position="142"/>
    </location>
</feature>
<dbReference type="SUPFAM" id="SSF51735">
    <property type="entry name" value="NAD(P)-binding Rossmann-fold domains"/>
    <property type="match status" value="1"/>
</dbReference>
<protein>
    <recommendedName>
        <fullName evidence="2">Saccharopine dehydrogenase NADP binding domain-containing protein</fullName>
    </recommendedName>
</protein>
<feature type="non-terminal residue" evidence="3">
    <location>
        <position position="1"/>
    </location>
</feature>
<proteinExistence type="predicted"/>
<evidence type="ECO:0000313" key="3">
    <source>
        <dbReference type="EMBL" id="KAJ8614484.1"/>
    </source>
</evidence>